<organism evidence="1 2">
    <name type="scientific">Chryseobacterium luteum</name>
    <dbReference type="NCBI Taxonomy" id="421531"/>
    <lineage>
        <taxon>Bacteria</taxon>
        <taxon>Pseudomonadati</taxon>
        <taxon>Bacteroidota</taxon>
        <taxon>Flavobacteriia</taxon>
        <taxon>Flavobacteriales</taxon>
        <taxon>Weeksellaceae</taxon>
        <taxon>Chryseobacterium group</taxon>
        <taxon>Chryseobacterium</taxon>
    </lineage>
</organism>
<reference evidence="1 2" key="1">
    <citation type="submission" date="2014-07" db="EMBL/GenBank/DDBJ databases">
        <title>Genome of Chryseobacterium luteum DSM 18605.</title>
        <authorList>
            <person name="Stropko S.J."/>
            <person name="Pipes S.E."/>
            <person name="Newman J.D."/>
        </authorList>
    </citation>
    <scope>NUCLEOTIDE SEQUENCE [LARGE SCALE GENOMIC DNA]</scope>
    <source>
        <strain evidence="1 2">DSM 18605</strain>
    </source>
</reference>
<evidence type="ECO:0000313" key="2">
    <source>
        <dbReference type="Proteomes" id="UP000028703"/>
    </source>
</evidence>
<dbReference type="AlphaFoldDB" id="A0A085ZWC2"/>
<keyword evidence="2" id="KW-1185">Reference proteome</keyword>
<sequence>MFSKQVLPALPNEGVSKFGFENDSIRIDEYRILTAKGKSEYIKVLKSFSWFDEKNEDKKKEIIKILENDLEVNYSFLALEDLSFDTEGFETAESYKNLLKEMIKIAEIENQIKKINVVEKRNLINITILTNKNEELKYTVDINEIQDWIDTNFIEQLINEQLLPKTNNNKKFIALPAIDQIANVIFISQNDFEQAKKNGLIPSDDIFME</sequence>
<protein>
    <submittedName>
        <fullName evidence="1">Uncharacterized protein</fullName>
    </submittedName>
</protein>
<evidence type="ECO:0000313" key="1">
    <source>
        <dbReference type="EMBL" id="KFF08736.1"/>
    </source>
</evidence>
<accession>A0A085ZWC2</accession>
<dbReference type="eggNOG" id="ENOG502ZD5V">
    <property type="taxonomic scope" value="Bacteria"/>
</dbReference>
<comment type="caution">
    <text evidence="1">The sequence shown here is derived from an EMBL/GenBank/DDBJ whole genome shotgun (WGS) entry which is preliminary data.</text>
</comment>
<name>A0A085ZWC2_9FLAO</name>
<dbReference type="Proteomes" id="UP000028703">
    <property type="component" value="Unassembled WGS sequence"/>
</dbReference>
<dbReference type="STRING" id="421531.IX38_04700"/>
<dbReference type="EMBL" id="JPRO01000002">
    <property type="protein sequence ID" value="KFF08736.1"/>
    <property type="molecule type" value="Genomic_DNA"/>
</dbReference>
<proteinExistence type="predicted"/>
<gene>
    <name evidence="1" type="ORF">IX38_04700</name>
</gene>